<keyword evidence="3" id="KW-1185">Reference proteome</keyword>
<accession>A0A5C6YTJ1</accession>
<dbReference type="InterPro" id="IPR052967">
    <property type="entry name" value="Stress_Response_Assoc"/>
</dbReference>
<dbReference type="EMBL" id="VORU01000001">
    <property type="protein sequence ID" value="TXD70841.1"/>
    <property type="molecule type" value="Genomic_DNA"/>
</dbReference>
<evidence type="ECO:0000313" key="3">
    <source>
        <dbReference type="Proteomes" id="UP000321945"/>
    </source>
</evidence>
<dbReference type="Proteomes" id="UP000321945">
    <property type="component" value="Unassembled WGS sequence"/>
</dbReference>
<protein>
    <submittedName>
        <fullName evidence="2">DUF2382 domain-containing protein</fullName>
    </submittedName>
</protein>
<dbReference type="RefSeq" id="WP_111813825.1">
    <property type="nucleotide sequence ID" value="NZ_CBCRZQ010000001.1"/>
</dbReference>
<dbReference type="PANTHER" id="PTHR38463">
    <property type="entry name" value="STRESS RESPONSE PROTEIN YSNF"/>
    <property type="match status" value="1"/>
</dbReference>
<gene>
    <name evidence="2" type="ORF">ESV24_01760</name>
</gene>
<comment type="caution">
    <text evidence="2">The sequence shown here is derived from an EMBL/GenBank/DDBJ whole genome shotgun (WGS) entry which is preliminary data.</text>
</comment>
<proteinExistence type="predicted"/>
<dbReference type="PANTHER" id="PTHR38463:SF1">
    <property type="entry name" value="STRESS RESPONSE PROTEIN YSNF"/>
    <property type="match status" value="1"/>
</dbReference>
<dbReference type="InterPro" id="IPR019060">
    <property type="entry name" value="DUF2382"/>
</dbReference>
<sequence>MNYTIVGMFNEKNEAITASKKLCNDGFNDSQIDVSHFKTKGDYKDNDYHYEEEKETSGFWDWLFGDDNDEIRDRHSRVGARTNILSVYAKDRKEAEKATRIMDNCGAVDVDEYDKSLRENKAYKANTDDSSESIKVMKEDISVGKREEKTGGVSIKSRIIEKPVKEDIRLRKERVYVTRKPMDKKVSGDKAFQDKTIAMTETAEKAVVGKSTRVVEEISLNKDVKQKDKTIKDTVRETKVDIDKNVDKKKKTEKSTF</sequence>
<reference evidence="2 3" key="1">
    <citation type="submission" date="2019-08" db="EMBL/GenBank/DDBJ databases">
        <title>Genome of Aequorivita lipolytica Y10-2 (type strain).</title>
        <authorList>
            <person name="Bowman J.P."/>
        </authorList>
    </citation>
    <scope>NUCLEOTIDE SEQUENCE [LARGE SCALE GENOMIC DNA]</scope>
    <source>
        <strain evidence="2 3">Y10-2</strain>
    </source>
</reference>
<evidence type="ECO:0000313" key="2">
    <source>
        <dbReference type="EMBL" id="TXD70841.1"/>
    </source>
</evidence>
<organism evidence="2 3">
    <name type="scientific">Aequorivita lipolytica</name>
    <dbReference type="NCBI Taxonomy" id="153267"/>
    <lineage>
        <taxon>Bacteria</taxon>
        <taxon>Pseudomonadati</taxon>
        <taxon>Bacteroidota</taxon>
        <taxon>Flavobacteriia</taxon>
        <taxon>Flavobacteriales</taxon>
        <taxon>Flavobacteriaceae</taxon>
        <taxon>Aequorivita</taxon>
    </lineage>
</organism>
<dbReference type="AlphaFoldDB" id="A0A5C6YTJ1"/>
<feature type="domain" description="DUF2382" evidence="1">
    <location>
        <begin position="134"/>
        <end position="242"/>
    </location>
</feature>
<dbReference type="OrthoDB" id="1274046at2"/>
<dbReference type="Pfam" id="PF09557">
    <property type="entry name" value="DUF2382"/>
    <property type="match status" value="1"/>
</dbReference>
<name>A0A5C6YTJ1_9FLAO</name>
<evidence type="ECO:0000259" key="1">
    <source>
        <dbReference type="Pfam" id="PF09557"/>
    </source>
</evidence>